<evidence type="ECO:0000313" key="3">
    <source>
        <dbReference type="EMBL" id="EGG04867.1"/>
    </source>
</evidence>
<feature type="compositionally biased region" description="Polar residues" evidence="1">
    <location>
        <begin position="205"/>
        <end position="219"/>
    </location>
</feature>
<keyword evidence="4" id="KW-1185">Reference proteome</keyword>
<feature type="signal peptide" evidence="2">
    <location>
        <begin position="1"/>
        <end position="22"/>
    </location>
</feature>
<evidence type="ECO:0000313" key="4">
    <source>
        <dbReference type="Proteomes" id="UP000001072"/>
    </source>
</evidence>
<dbReference type="AlphaFoldDB" id="F4RRZ5"/>
<dbReference type="OrthoDB" id="10353267at2759"/>
<dbReference type="VEuPathDB" id="FungiDB:MELLADRAFT_116976"/>
<dbReference type="GeneID" id="18925923"/>
<dbReference type="EMBL" id="GL883116">
    <property type="protein sequence ID" value="EGG04867.1"/>
    <property type="molecule type" value="Genomic_DNA"/>
</dbReference>
<dbReference type="RefSeq" id="XP_007411958.1">
    <property type="nucleotide sequence ID" value="XM_007411896.1"/>
</dbReference>
<evidence type="ECO:0000256" key="2">
    <source>
        <dbReference type="SAM" id="SignalP"/>
    </source>
</evidence>
<dbReference type="Proteomes" id="UP000001072">
    <property type="component" value="Unassembled WGS sequence"/>
</dbReference>
<gene>
    <name evidence="3" type="ORF">MELLADRAFT_116976</name>
</gene>
<evidence type="ECO:0000256" key="1">
    <source>
        <dbReference type="SAM" id="MobiDB-lite"/>
    </source>
</evidence>
<name>F4RRZ5_MELLP</name>
<feature type="region of interest" description="Disordered" evidence="1">
    <location>
        <begin position="205"/>
        <end position="233"/>
    </location>
</feature>
<reference evidence="4" key="1">
    <citation type="journal article" date="2011" name="Proc. Natl. Acad. Sci. U.S.A.">
        <title>Obligate biotrophy features unraveled by the genomic analysis of rust fungi.</title>
        <authorList>
            <person name="Duplessis S."/>
            <person name="Cuomo C.A."/>
            <person name="Lin Y.-C."/>
            <person name="Aerts A."/>
            <person name="Tisserant E."/>
            <person name="Veneault-Fourrey C."/>
            <person name="Joly D.L."/>
            <person name="Hacquard S."/>
            <person name="Amselem J."/>
            <person name="Cantarel B.L."/>
            <person name="Chiu R."/>
            <person name="Coutinho P.M."/>
            <person name="Feau N."/>
            <person name="Field M."/>
            <person name="Frey P."/>
            <person name="Gelhaye E."/>
            <person name="Goldberg J."/>
            <person name="Grabherr M.G."/>
            <person name="Kodira C.D."/>
            <person name="Kohler A."/>
            <person name="Kuees U."/>
            <person name="Lindquist E.A."/>
            <person name="Lucas S.M."/>
            <person name="Mago R."/>
            <person name="Mauceli E."/>
            <person name="Morin E."/>
            <person name="Murat C."/>
            <person name="Pangilinan J.L."/>
            <person name="Park R."/>
            <person name="Pearson M."/>
            <person name="Quesneville H."/>
            <person name="Rouhier N."/>
            <person name="Sakthikumar S."/>
            <person name="Salamov A.A."/>
            <person name="Schmutz J."/>
            <person name="Selles B."/>
            <person name="Shapiro H."/>
            <person name="Tanguay P."/>
            <person name="Tuskan G.A."/>
            <person name="Henrissat B."/>
            <person name="Van de Peer Y."/>
            <person name="Rouze P."/>
            <person name="Ellis J.G."/>
            <person name="Dodds P.N."/>
            <person name="Schein J.E."/>
            <person name="Zhong S."/>
            <person name="Hamelin R.C."/>
            <person name="Grigoriev I.V."/>
            <person name="Szabo L.J."/>
            <person name="Martin F."/>
        </authorList>
    </citation>
    <scope>NUCLEOTIDE SEQUENCE [LARGE SCALE GENOMIC DNA]</scope>
    <source>
        <strain evidence="4">98AG31 / pathotype 3-4-7</strain>
    </source>
</reference>
<keyword evidence="2" id="KW-0732">Signal</keyword>
<sequence>MIRKPKKLLIILIICLISKSYQKSKLRSNSEILNQYQINPNVPATPQSVLNLLKKINHQGVLTFPKNILNIFQRINEGYQLLDEEIKLLKLCRITAARQNGQIKNLHDNTFLGFLRFDTNKLSFRGCGTVLGMKGDALPFSKAIATTVIEIDHLGGPNATFEAFPILELLTVDQLTTQELRFFNFDNFTATHHQHQSNATQNLTQIDNSNHTGTETTLPTDDKQSNSHDLIRS</sequence>
<accession>F4RRZ5</accession>
<dbReference type="KEGG" id="mlr:MELLADRAFT_116976"/>
<dbReference type="HOGENOM" id="CLU_1190142_0_0_1"/>
<organism evidence="4">
    <name type="scientific">Melampsora larici-populina (strain 98AG31 / pathotype 3-4-7)</name>
    <name type="common">Poplar leaf rust fungus</name>
    <dbReference type="NCBI Taxonomy" id="747676"/>
    <lineage>
        <taxon>Eukaryota</taxon>
        <taxon>Fungi</taxon>
        <taxon>Dikarya</taxon>
        <taxon>Basidiomycota</taxon>
        <taxon>Pucciniomycotina</taxon>
        <taxon>Pucciniomycetes</taxon>
        <taxon>Pucciniales</taxon>
        <taxon>Melampsoraceae</taxon>
        <taxon>Melampsora</taxon>
    </lineage>
</organism>
<proteinExistence type="predicted"/>
<feature type="compositionally biased region" description="Basic and acidic residues" evidence="1">
    <location>
        <begin position="220"/>
        <end position="233"/>
    </location>
</feature>
<feature type="chain" id="PRO_5003321750" evidence="2">
    <location>
        <begin position="23"/>
        <end position="233"/>
    </location>
</feature>
<dbReference type="InParanoid" id="F4RRZ5"/>
<protein>
    <submittedName>
        <fullName evidence="3">Secreted protein</fullName>
    </submittedName>
</protein>